<dbReference type="Pfam" id="PF00300">
    <property type="entry name" value="His_Phos_1"/>
    <property type="match status" value="1"/>
</dbReference>
<dbReference type="KEGG" id="blen:NCTC4824_02294"/>
<dbReference type="STRING" id="1348624.GCA_001591545_01346"/>
<dbReference type="Gene3D" id="3.40.50.1240">
    <property type="entry name" value="Phosphoglycerate mutase-like"/>
    <property type="match status" value="1"/>
</dbReference>
<protein>
    <submittedName>
        <fullName evidence="1">Phosphoglycerate mutase</fullName>
    </submittedName>
</protein>
<dbReference type="InterPro" id="IPR013078">
    <property type="entry name" value="His_Pase_superF_clade-1"/>
</dbReference>
<dbReference type="EMBL" id="LS483476">
    <property type="protein sequence ID" value="SQI58916.1"/>
    <property type="molecule type" value="Genomic_DNA"/>
</dbReference>
<organism evidence="1 2">
    <name type="scientific">Lederbergia lenta</name>
    <name type="common">Bacillus lentus</name>
    <dbReference type="NCBI Taxonomy" id="1467"/>
    <lineage>
        <taxon>Bacteria</taxon>
        <taxon>Bacillati</taxon>
        <taxon>Bacillota</taxon>
        <taxon>Bacilli</taxon>
        <taxon>Bacillales</taxon>
        <taxon>Bacillaceae</taxon>
        <taxon>Lederbergia</taxon>
    </lineage>
</organism>
<name>A0A2X4W425_LEDLE</name>
<keyword evidence="2" id="KW-1185">Reference proteome</keyword>
<dbReference type="Proteomes" id="UP000249134">
    <property type="component" value="Chromosome 1"/>
</dbReference>
<dbReference type="RefSeq" id="WP_066138701.1">
    <property type="nucleotide sequence ID" value="NZ_CBCSGM010000001.1"/>
</dbReference>
<dbReference type="AlphaFoldDB" id="A0A2X4W425"/>
<evidence type="ECO:0000313" key="1">
    <source>
        <dbReference type="EMBL" id="SQI58916.1"/>
    </source>
</evidence>
<reference evidence="1 2" key="1">
    <citation type="submission" date="2018-06" db="EMBL/GenBank/DDBJ databases">
        <authorList>
            <consortium name="Pathogen Informatics"/>
            <person name="Doyle S."/>
        </authorList>
    </citation>
    <scope>NUCLEOTIDE SEQUENCE [LARGE SCALE GENOMIC DNA]</scope>
    <source>
        <strain evidence="1 2">NCTC4824</strain>
    </source>
</reference>
<dbReference type="SUPFAM" id="SSF53254">
    <property type="entry name" value="Phosphoglycerate mutase-like"/>
    <property type="match status" value="1"/>
</dbReference>
<evidence type="ECO:0000313" key="2">
    <source>
        <dbReference type="Proteomes" id="UP000249134"/>
    </source>
</evidence>
<sequence>MEITLIRHGRSTLTINNRINSEGFKNWIEDYDRNGVFEERSYPSETLEKIATTNVVISSDLKRAIESAKFLKPHTKTISKPLFRETELPIPLTNVMIIKLHPQIWAVIFRCLWFFGYSKQCESFGKAKQRAKTAAEQLVAYAKEYNSVALIGHGFFNLLIAKELQKMGWKGKRKTGSTHWNATSYSFSANE</sequence>
<proteinExistence type="predicted"/>
<accession>A0A2X4W425</accession>
<dbReference type="InterPro" id="IPR029033">
    <property type="entry name" value="His_PPase_superfam"/>
</dbReference>
<gene>
    <name evidence="1" type="ORF">NCTC4824_02294</name>
</gene>